<dbReference type="OrthoDB" id="9807890at2"/>
<sequence>MTKPIYAIGDVHGQIEELNRVLALIEKDGGPDAEVVFIGDYTDRGANSAEVIDTLIQGLAVGKPWRCLMGNHDRMFSWFMRDYPQHDAYLPVYLYWLHERLGGDTTMASYGVKMKETDRQTAVHALAKAAVPQAHVDFLNNLSLSYETDDLFFAHAGIKPGVPLDQQDEEDLLWIRKEFHVDTRDHGKLIVHGHTPVETATHYGNRINIDAGAGYGRPLTAVVFEGRSCWTLSAEGRQPLMPVEANAV</sequence>
<protein>
    <submittedName>
        <fullName evidence="2">Serine/threonine protein phosphatase</fullName>
    </submittedName>
</protein>
<dbReference type="AlphaFoldDB" id="A0A073ILI9"/>
<name>A0A073ILI9_9RHOB</name>
<reference evidence="2 3" key="1">
    <citation type="submission" date="2014-01" db="EMBL/GenBank/DDBJ databases">
        <title>Sulfitobacter donghicola JCM 14565 Genome Sequencing.</title>
        <authorList>
            <person name="Lai Q."/>
            <person name="Hong Z."/>
        </authorList>
    </citation>
    <scope>NUCLEOTIDE SEQUENCE [LARGE SCALE GENOMIC DNA]</scope>
    <source>
        <strain evidence="2 3">JCM 14565</strain>
    </source>
</reference>
<feature type="domain" description="Calcineurin-like phosphoesterase" evidence="1">
    <location>
        <begin position="4"/>
        <end position="199"/>
    </location>
</feature>
<dbReference type="GO" id="GO:0016791">
    <property type="term" value="F:phosphatase activity"/>
    <property type="evidence" value="ECO:0007669"/>
    <property type="project" value="TreeGrafter"/>
</dbReference>
<evidence type="ECO:0000259" key="1">
    <source>
        <dbReference type="Pfam" id="PF00149"/>
    </source>
</evidence>
<dbReference type="PANTHER" id="PTHR42850:SF4">
    <property type="entry name" value="ZINC-DEPENDENT ENDOPOLYPHOSPHATASE"/>
    <property type="match status" value="1"/>
</dbReference>
<dbReference type="PANTHER" id="PTHR42850">
    <property type="entry name" value="METALLOPHOSPHOESTERASE"/>
    <property type="match status" value="1"/>
</dbReference>
<dbReference type="Gene3D" id="3.60.21.10">
    <property type="match status" value="1"/>
</dbReference>
<dbReference type="SUPFAM" id="SSF56300">
    <property type="entry name" value="Metallo-dependent phosphatases"/>
    <property type="match status" value="1"/>
</dbReference>
<dbReference type="InterPro" id="IPR029052">
    <property type="entry name" value="Metallo-depent_PP-like"/>
</dbReference>
<dbReference type="Proteomes" id="UP000027734">
    <property type="component" value="Unassembled WGS sequence"/>
</dbReference>
<dbReference type="PRINTS" id="PR00114">
    <property type="entry name" value="STPHPHTASE"/>
</dbReference>
<dbReference type="GO" id="GO:0005737">
    <property type="term" value="C:cytoplasm"/>
    <property type="evidence" value="ECO:0007669"/>
    <property type="project" value="TreeGrafter"/>
</dbReference>
<evidence type="ECO:0000313" key="3">
    <source>
        <dbReference type="Proteomes" id="UP000027734"/>
    </source>
</evidence>
<gene>
    <name evidence="2" type="ORF">DSW25_01390</name>
</gene>
<organism evidence="2 3">
    <name type="scientific">Sulfitobacter donghicola DSW-25 = KCTC 12864 = JCM 14565</name>
    <dbReference type="NCBI Taxonomy" id="1300350"/>
    <lineage>
        <taxon>Bacteria</taxon>
        <taxon>Pseudomonadati</taxon>
        <taxon>Pseudomonadota</taxon>
        <taxon>Alphaproteobacteria</taxon>
        <taxon>Rhodobacterales</taxon>
        <taxon>Roseobacteraceae</taxon>
        <taxon>Sulfitobacter</taxon>
    </lineage>
</organism>
<dbReference type="STRING" id="1300350.Z948_1565"/>
<dbReference type="GO" id="GO:0008803">
    <property type="term" value="F:bis(5'-nucleosyl)-tetraphosphatase (symmetrical) activity"/>
    <property type="evidence" value="ECO:0007669"/>
    <property type="project" value="TreeGrafter"/>
</dbReference>
<evidence type="ECO:0000313" key="2">
    <source>
        <dbReference type="EMBL" id="KEJ90594.1"/>
    </source>
</evidence>
<dbReference type="InterPro" id="IPR004843">
    <property type="entry name" value="Calcineurin-like_PHP"/>
</dbReference>
<dbReference type="InterPro" id="IPR050126">
    <property type="entry name" value="Ap4A_hydrolase"/>
</dbReference>
<dbReference type="RefSeq" id="WP_025058972.1">
    <property type="nucleotide sequence ID" value="NZ_JAMC01000001.1"/>
</dbReference>
<accession>A0A073ILI9</accession>
<dbReference type="CDD" id="cd00144">
    <property type="entry name" value="MPP_PPP_family"/>
    <property type="match status" value="1"/>
</dbReference>
<comment type="caution">
    <text evidence="2">The sequence shown here is derived from an EMBL/GenBank/DDBJ whole genome shotgun (WGS) entry which is preliminary data.</text>
</comment>
<dbReference type="eggNOG" id="COG0639">
    <property type="taxonomic scope" value="Bacteria"/>
</dbReference>
<dbReference type="EMBL" id="JAMC01000001">
    <property type="protein sequence ID" value="KEJ90594.1"/>
    <property type="molecule type" value="Genomic_DNA"/>
</dbReference>
<keyword evidence="3" id="KW-1185">Reference proteome</keyword>
<dbReference type="GO" id="GO:0110154">
    <property type="term" value="P:RNA decapping"/>
    <property type="evidence" value="ECO:0007669"/>
    <property type="project" value="TreeGrafter"/>
</dbReference>
<dbReference type="Pfam" id="PF00149">
    <property type="entry name" value="Metallophos"/>
    <property type="match status" value="1"/>
</dbReference>
<proteinExistence type="predicted"/>
<dbReference type="InterPro" id="IPR006186">
    <property type="entry name" value="Ser/Thr-sp_prot-phosphatase"/>
</dbReference>